<dbReference type="Proteomes" id="UP000793456">
    <property type="component" value="Chromosome XX"/>
</dbReference>
<evidence type="ECO:0000313" key="2">
    <source>
        <dbReference type="Proteomes" id="UP000793456"/>
    </source>
</evidence>
<evidence type="ECO:0000313" key="1">
    <source>
        <dbReference type="EMBL" id="TMS05505.1"/>
    </source>
</evidence>
<comment type="caution">
    <text evidence="1">The sequence shown here is derived from an EMBL/GenBank/DDBJ whole genome shotgun (WGS) entry which is preliminary data.</text>
</comment>
<proteinExistence type="predicted"/>
<sequence>MHHLQPLYMKNHNNGTPIHQKSSVIHWEPEAIYTLCYFMHCPQMEWENPNVEPSKVTLHTERPFMVLPPLMEWVRVAVVHTEHRRSFSVDSDDVRQAARLLLPGVDCEPRQLRTDDCFCASRKLDAASTEAKFLQDLGFRMLSCGRTDLVKQAVNLLGPDGINSMSEQGMTPLMYACVRGDEAMVQMLLDAGADINSEVPNSVHKQPSVFPETRQATPLTFAVLHGHVPVVQLLLDAKANVEGSLQDGMENYTETPLQLAAAAGNFELVSLLLERGADPMVGTMYRNGISTAPQGDMNSYSLAAAHGHRNVFRKLLSHTEKGKGDVLSLEEILAEGSELEGVPWTLHTWMESLRTCFHQHRRPLIQGLLKEFSCIEEEEYTEELITHGLPLMFQILRASKNEVISQQAVCNLHPVLRPLPDPQTGRDQEEADITPGFQQLVMQYLYFGGTDALHIRNTDVMELLSAAKFFQLEALQRHCEIICSKNINTETCVEIYNHTKFLDAPDLASYIEGYFLKNMVILIELEPFKQLLYDAPPDSPGCDILQDLEKTLGVRIQSIHLSSSKGSIV</sequence>
<dbReference type="EMBL" id="CM011693">
    <property type="protein sequence ID" value="TMS05505.1"/>
    <property type="molecule type" value="Genomic_DNA"/>
</dbReference>
<gene>
    <name evidence="1" type="ORF">E3U43_004755</name>
</gene>
<name>A0ACD3QE57_LARCR</name>
<keyword evidence="2" id="KW-1185">Reference proteome</keyword>
<accession>A0ACD3QE57</accession>
<reference evidence="1" key="1">
    <citation type="submission" date="2018-11" db="EMBL/GenBank/DDBJ databases">
        <title>The sequence and de novo assembly of Larimichthys crocea genome using PacBio and Hi-C technologies.</title>
        <authorList>
            <person name="Xu P."/>
            <person name="Chen B."/>
            <person name="Zhou Z."/>
            <person name="Ke Q."/>
            <person name="Wu Y."/>
            <person name="Bai H."/>
            <person name="Pu F."/>
        </authorList>
    </citation>
    <scope>NUCLEOTIDE SEQUENCE</scope>
    <source>
        <tissue evidence="1">Muscle</tissue>
    </source>
</reference>
<organism evidence="1 2">
    <name type="scientific">Larimichthys crocea</name>
    <name type="common">Large yellow croaker</name>
    <name type="synonym">Pseudosciaena crocea</name>
    <dbReference type="NCBI Taxonomy" id="215358"/>
    <lineage>
        <taxon>Eukaryota</taxon>
        <taxon>Metazoa</taxon>
        <taxon>Chordata</taxon>
        <taxon>Craniata</taxon>
        <taxon>Vertebrata</taxon>
        <taxon>Euteleostomi</taxon>
        <taxon>Actinopterygii</taxon>
        <taxon>Neopterygii</taxon>
        <taxon>Teleostei</taxon>
        <taxon>Neoteleostei</taxon>
        <taxon>Acanthomorphata</taxon>
        <taxon>Eupercaria</taxon>
        <taxon>Sciaenidae</taxon>
        <taxon>Larimichthys</taxon>
    </lineage>
</organism>
<protein>
    <submittedName>
        <fullName evidence="1">Uncharacterized protein</fullName>
    </submittedName>
</protein>